<dbReference type="AlphaFoldDB" id="A0ABD3GXR2"/>
<dbReference type="Proteomes" id="UP001633002">
    <property type="component" value="Unassembled WGS sequence"/>
</dbReference>
<dbReference type="FunFam" id="3.30.70.270:FF:000020">
    <property type="entry name" value="Transposon Tf2-6 polyprotein-like Protein"/>
    <property type="match status" value="1"/>
</dbReference>
<evidence type="ECO:0000256" key="6">
    <source>
        <dbReference type="ARBA" id="ARBA00022918"/>
    </source>
</evidence>
<dbReference type="SUPFAM" id="SSF56672">
    <property type="entry name" value="DNA/RNA polymerases"/>
    <property type="match status" value="1"/>
</dbReference>
<name>A0ABD3GXR2_9MARC</name>
<evidence type="ECO:0000256" key="3">
    <source>
        <dbReference type="ARBA" id="ARBA00022722"/>
    </source>
</evidence>
<dbReference type="InterPro" id="IPR012337">
    <property type="entry name" value="RNaseH-like_sf"/>
</dbReference>
<keyword evidence="9" id="KW-1185">Reference proteome</keyword>
<dbReference type="InterPro" id="IPR001584">
    <property type="entry name" value="Integrase_cat-core"/>
</dbReference>
<keyword evidence="5" id="KW-0378">Hydrolase</keyword>
<dbReference type="Pfam" id="PF00665">
    <property type="entry name" value="rve"/>
    <property type="match status" value="1"/>
</dbReference>
<dbReference type="GO" id="GO:0016787">
    <property type="term" value="F:hydrolase activity"/>
    <property type="evidence" value="ECO:0007669"/>
    <property type="project" value="UniProtKB-KW"/>
</dbReference>
<evidence type="ECO:0000256" key="1">
    <source>
        <dbReference type="ARBA" id="ARBA00022679"/>
    </source>
</evidence>
<keyword evidence="1" id="KW-0808">Transferase</keyword>
<dbReference type="GO" id="GO:0004519">
    <property type="term" value="F:endonuclease activity"/>
    <property type="evidence" value="ECO:0007669"/>
    <property type="project" value="UniProtKB-KW"/>
</dbReference>
<dbReference type="EMBL" id="JBJQOH010000006">
    <property type="protein sequence ID" value="KAL3683144.1"/>
    <property type="molecule type" value="Genomic_DNA"/>
</dbReference>
<dbReference type="SUPFAM" id="SSF53098">
    <property type="entry name" value="Ribonuclease H-like"/>
    <property type="match status" value="1"/>
</dbReference>
<protein>
    <recommendedName>
        <fullName evidence="7">Integrase catalytic domain-containing protein</fullName>
    </recommendedName>
</protein>
<evidence type="ECO:0000256" key="2">
    <source>
        <dbReference type="ARBA" id="ARBA00022695"/>
    </source>
</evidence>
<gene>
    <name evidence="8" type="ORF">R1sor_001166</name>
</gene>
<sequence length="602" mass="68915">MNSFLPLSDQLKLYLDDFCAHGPRRTHIDTLRATFTACRKARISLNPDKCFFGASCGPLLGLLVSRAGTSINPRKIECILRIPIAVTVRDLRKFLGYIGYYRRFIFHYAVITVPLTALLQDLVDFFWSEHYQASFELLKLKLVEAPVMRSPDWSIPFHVLVDTSTTATGSVLSELDENNKDHPIYYASRQLSKAERNYAATELECLGMIFSVQKFRHYLLGTQFVFHVDHQALRYIVNRPSRSGKLARWMLLLQEYTFTVEYKPGTLHINADYLSRLPGDPSLTAIDTEPIDFSLLSITTQAPWTEHIKHYLSTGNTPTDLSLRKSKTFHLNALPFTIITDTLYRMGPDHILRRVVDTDEIPVKWGIDFIGPINPPSRNTRHKYIIVATDYVTKWAEAASFTRARRSVTVQFLHQNIISRFGVPITIITDNGTHFVNDAVAELAEAYGIEHRRSTPYHPQTNGQVERTNGILVNVLKKTVALNPTDWDRKLIGALWAYRTTYKVITGHTPFQLVYGQEAILPVEFLIPTLRVLTSYQPPGKSDLSKGESPSVDPITERVHVLHQLTEKRIQALYTQYVIQARRKQQFDQKVKYRDIRPNDLV</sequence>
<evidence type="ECO:0000256" key="5">
    <source>
        <dbReference type="ARBA" id="ARBA00022801"/>
    </source>
</evidence>
<keyword evidence="4" id="KW-0255">Endonuclease</keyword>
<keyword evidence="3" id="KW-0540">Nuclease</keyword>
<dbReference type="InterPro" id="IPR041373">
    <property type="entry name" value="RT_RNaseH"/>
</dbReference>
<dbReference type="Pfam" id="PF17917">
    <property type="entry name" value="RT_RNaseH"/>
    <property type="match status" value="1"/>
</dbReference>
<feature type="domain" description="Integrase catalytic" evidence="7">
    <location>
        <begin position="358"/>
        <end position="518"/>
    </location>
</feature>
<dbReference type="Gene3D" id="3.30.70.270">
    <property type="match status" value="2"/>
</dbReference>
<dbReference type="PROSITE" id="PS50994">
    <property type="entry name" value="INTEGRASE"/>
    <property type="match status" value="1"/>
</dbReference>
<dbReference type="InterPro" id="IPR036397">
    <property type="entry name" value="RNaseH_sf"/>
</dbReference>
<dbReference type="InterPro" id="IPR043128">
    <property type="entry name" value="Rev_trsase/Diguanyl_cyclase"/>
</dbReference>
<evidence type="ECO:0000256" key="4">
    <source>
        <dbReference type="ARBA" id="ARBA00022759"/>
    </source>
</evidence>
<keyword evidence="6" id="KW-0695">RNA-directed DNA polymerase</keyword>
<dbReference type="InterPro" id="IPR050951">
    <property type="entry name" value="Retrovirus_Pol_polyprotein"/>
</dbReference>
<reference evidence="8 9" key="1">
    <citation type="submission" date="2024-09" db="EMBL/GenBank/DDBJ databases">
        <title>Chromosome-scale assembly of Riccia sorocarpa.</title>
        <authorList>
            <person name="Paukszto L."/>
        </authorList>
    </citation>
    <scope>NUCLEOTIDE SEQUENCE [LARGE SCALE GENOMIC DNA]</scope>
    <source>
        <strain evidence="8">LP-2024</strain>
        <tissue evidence="8">Aerial parts of the thallus</tissue>
    </source>
</reference>
<evidence type="ECO:0000313" key="8">
    <source>
        <dbReference type="EMBL" id="KAL3683144.1"/>
    </source>
</evidence>
<evidence type="ECO:0000259" key="7">
    <source>
        <dbReference type="PROSITE" id="PS50994"/>
    </source>
</evidence>
<dbReference type="CDD" id="cd09274">
    <property type="entry name" value="RNase_HI_RT_Ty3"/>
    <property type="match status" value="1"/>
</dbReference>
<keyword evidence="2" id="KW-0548">Nucleotidyltransferase</keyword>
<dbReference type="PANTHER" id="PTHR37984:SF5">
    <property type="entry name" value="PROTEIN NYNRIN-LIKE"/>
    <property type="match status" value="1"/>
</dbReference>
<comment type="caution">
    <text evidence="8">The sequence shown here is derived from an EMBL/GenBank/DDBJ whole genome shotgun (WGS) entry which is preliminary data.</text>
</comment>
<dbReference type="InterPro" id="IPR043502">
    <property type="entry name" value="DNA/RNA_pol_sf"/>
</dbReference>
<evidence type="ECO:0000313" key="9">
    <source>
        <dbReference type="Proteomes" id="UP001633002"/>
    </source>
</evidence>
<proteinExistence type="predicted"/>
<dbReference type="PANTHER" id="PTHR37984">
    <property type="entry name" value="PROTEIN CBG26694"/>
    <property type="match status" value="1"/>
</dbReference>
<dbReference type="Gene3D" id="3.30.420.10">
    <property type="entry name" value="Ribonuclease H-like superfamily/Ribonuclease H"/>
    <property type="match status" value="1"/>
</dbReference>
<organism evidence="8 9">
    <name type="scientific">Riccia sorocarpa</name>
    <dbReference type="NCBI Taxonomy" id="122646"/>
    <lineage>
        <taxon>Eukaryota</taxon>
        <taxon>Viridiplantae</taxon>
        <taxon>Streptophyta</taxon>
        <taxon>Embryophyta</taxon>
        <taxon>Marchantiophyta</taxon>
        <taxon>Marchantiopsida</taxon>
        <taxon>Marchantiidae</taxon>
        <taxon>Marchantiales</taxon>
        <taxon>Ricciaceae</taxon>
        <taxon>Riccia</taxon>
    </lineage>
</organism>
<dbReference type="GO" id="GO:0003964">
    <property type="term" value="F:RNA-directed DNA polymerase activity"/>
    <property type="evidence" value="ECO:0007669"/>
    <property type="project" value="UniProtKB-KW"/>
</dbReference>
<accession>A0ABD3GXR2</accession>